<sequence length="300" mass="34528">MKIIDPHLHLFNLKLGQYNWLKPEQPPFWPDKFKIQQDFSEQDLIVNSEHEIVGFVHVEAGFNNQTPSAEIQWLNSTVKRPFKAVACIDLTLENKAFKTAVDELITYHCVSGVRHILDDNAQAVLSSPHVLENFKYLERHNLNFDLQMSIIDAASLPLMLSVMKACPKLKVIINHAGWPPITDSRSHLVQSEWYKALKQLAAFPQCAVKCSGWEMVDRHYDAFSSEQTSWLSSVINLCLQMFGEQRVMLASNFPLCLFHSSYLEYWDNVIKTLNELLLTEQKKQALVFNNACSWYSLNLV</sequence>
<proteinExistence type="inferred from homology"/>
<organism evidence="3 4">
    <name type="scientific">Psychrosphaera aquimarina</name>
    <dbReference type="NCBI Taxonomy" id="2044854"/>
    <lineage>
        <taxon>Bacteria</taxon>
        <taxon>Pseudomonadati</taxon>
        <taxon>Pseudomonadota</taxon>
        <taxon>Gammaproteobacteria</taxon>
        <taxon>Alteromonadales</taxon>
        <taxon>Pseudoalteromonadaceae</taxon>
        <taxon>Psychrosphaera</taxon>
    </lineage>
</organism>
<dbReference type="InterPro" id="IPR006680">
    <property type="entry name" value="Amidohydro-rel"/>
</dbReference>
<keyword evidence="4" id="KW-1185">Reference proteome</keyword>
<comment type="similarity">
    <text evidence="1">Belongs to the metallo-dependent hydrolases superfamily.</text>
</comment>
<evidence type="ECO:0000313" key="3">
    <source>
        <dbReference type="EMBL" id="MDU0113931.1"/>
    </source>
</evidence>
<dbReference type="Proteomes" id="UP001257914">
    <property type="component" value="Unassembled WGS sequence"/>
</dbReference>
<evidence type="ECO:0000256" key="1">
    <source>
        <dbReference type="ARBA" id="ARBA00038310"/>
    </source>
</evidence>
<reference evidence="3 4" key="1">
    <citation type="submission" date="2023-10" db="EMBL/GenBank/DDBJ databases">
        <title>Psychrosphaera aquimaarina strain SW33 isolated from seawater.</title>
        <authorList>
            <person name="Bayburt H."/>
            <person name="Kim J.M."/>
            <person name="Choi B.J."/>
            <person name="Jeon C.O."/>
        </authorList>
    </citation>
    <scope>NUCLEOTIDE SEQUENCE [LARGE SCALE GENOMIC DNA]</scope>
    <source>
        <strain evidence="3 4">KCTC 52743</strain>
    </source>
</reference>
<comment type="caution">
    <text evidence="3">The sequence shown here is derived from an EMBL/GenBank/DDBJ whole genome shotgun (WGS) entry which is preliminary data.</text>
</comment>
<dbReference type="SUPFAM" id="SSF51556">
    <property type="entry name" value="Metallo-dependent hydrolases"/>
    <property type="match status" value="1"/>
</dbReference>
<dbReference type="PANTHER" id="PTHR43569:SF2">
    <property type="entry name" value="AMIDOHYDROLASE-RELATED DOMAIN-CONTAINING PROTEIN"/>
    <property type="match status" value="1"/>
</dbReference>
<dbReference type="InterPro" id="IPR052350">
    <property type="entry name" value="Metallo-dep_Lactonases"/>
</dbReference>
<dbReference type="Gene3D" id="3.20.20.140">
    <property type="entry name" value="Metal-dependent hydrolases"/>
    <property type="match status" value="1"/>
</dbReference>
<gene>
    <name evidence="3" type="ORF">RT723_13165</name>
</gene>
<dbReference type="InterPro" id="IPR032466">
    <property type="entry name" value="Metal_Hydrolase"/>
</dbReference>
<name>A0ABU3R2M4_9GAMM</name>
<evidence type="ECO:0000313" key="4">
    <source>
        <dbReference type="Proteomes" id="UP001257914"/>
    </source>
</evidence>
<protein>
    <submittedName>
        <fullName evidence="3">Amidohydrolase family protein</fullName>
    </submittedName>
</protein>
<feature type="domain" description="Amidohydrolase-related" evidence="2">
    <location>
        <begin position="4"/>
        <end position="295"/>
    </location>
</feature>
<evidence type="ECO:0000259" key="2">
    <source>
        <dbReference type="Pfam" id="PF04909"/>
    </source>
</evidence>
<dbReference type="PANTHER" id="PTHR43569">
    <property type="entry name" value="AMIDOHYDROLASE"/>
    <property type="match status" value="1"/>
</dbReference>
<dbReference type="Pfam" id="PF04909">
    <property type="entry name" value="Amidohydro_2"/>
    <property type="match status" value="1"/>
</dbReference>
<dbReference type="RefSeq" id="WP_315947510.1">
    <property type="nucleotide sequence ID" value="NZ_JAWCUA010000010.1"/>
</dbReference>
<accession>A0ABU3R2M4</accession>
<dbReference type="EMBL" id="JAWCUA010000010">
    <property type="protein sequence ID" value="MDU0113931.1"/>
    <property type="molecule type" value="Genomic_DNA"/>
</dbReference>